<feature type="transmembrane region" description="Helical" evidence="2">
    <location>
        <begin position="122"/>
        <end position="144"/>
    </location>
</feature>
<dbReference type="RefSeq" id="WP_009534000.1">
    <property type="nucleotide sequence ID" value="NZ_KE148312.1"/>
</dbReference>
<proteinExistence type="predicted"/>
<dbReference type="PATRIC" id="fig|796943.3.peg.505"/>
<keyword evidence="4" id="KW-1185">Reference proteome</keyword>
<reference evidence="3" key="2">
    <citation type="submission" date="2013-03" db="EMBL/GenBank/DDBJ databases">
        <title>The Genome Sequence of Oribacterium sp. ACB1.</title>
        <authorList>
            <consortium name="The Broad Institute Genomics Platform"/>
            <consortium name="The Broad Institute Genome Sequencing Center for Infectious Disease"/>
            <person name="Earl A."/>
            <person name="Ward D."/>
            <person name="Feldgarden M."/>
            <person name="Gevers D."/>
            <person name="Sizova M."/>
            <person name="Hazen A."/>
            <person name="Epstein S."/>
            <person name="Walker B."/>
            <person name="Young S."/>
            <person name="Zeng Q."/>
            <person name="Gargeya S."/>
            <person name="Fitzgerald M."/>
            <person name="Haas B."/>
            <person name="Abouelleil A."/>
            <person name="Allen A.W."/>
            <person name="Alvarado L."/>
            <person name="Arachchi H.M."/>
            <person name="Berlin A.M."/>
            <person name="Chapman S.B."/>
            <person name="Gainer-Dewar J."/>
            <person name="Goldberg J."/>
            <person name="Griggs A."/>
            <person name="Gujja S."/>
            <person name="Hansen M."/>
            <person name="Howarth C."/>
            <person name="Imamovic A."/>
            <person name="Ireland A."/>
            <person name="Larimer J."/>
            <person name="McCowan C."/>
            <person name="Murphy C."/>
            <person name="Pearson M."/>
            <person name="Poon T.W."/>
            <person name="Priest M."/>
            <person name="Roberts A."/>
            <person name="Saif S."/>
            <person name="Shea T."/>
            <person name="Sisk P."/>
            <person name="Sykes S."/>
            <person name="Wortman J."/>
            <person name="Nusbaum C."/>
            <person name="Birren B."/>
        </authorList>
    </citation>
    <scope>NUCLEOTIDE SEQUENCE [LARGE SCALE GENOMIC DNA]</scope>
    <source>
        <strain evidence="3">ACB1</strain>
    </source>
</reference>
<dbReference type="EMBL" id="AFZC02000003">
    <property type="protein sequence ID" value="EHL12572.1"/>
    <property type="molecule type" value="Genomic_DNA"/>
</dbReference>
<feature type="transmembrane region" description="Helical" evidence="2">
    <location>
        <begin position="68"/>
        <end position="94"/>
    </location>
</feature>
<dbReference type="Proteomes" id="UP000018461">
    <property type="component" value="Unassembled WGS sequence"/>
</dbReference>
<accession>G9WLB7</accession>
<keyword evidence="2" id="KW-1133">Transmembrane helix</keyword>
<feature type="compositionally biased region" description="Basic and acidic residues" evidence="1">
    <location>
        <begin position="339"/>
        <end position="349"/>
    </location>
</feature>
<organism evidence="3 4">
    <name type="scientific">Oribacterium parvum ACB1</name>
    <dbReference type="NCBI Taxonomy" id="796943"/>
    <lineage>
        <taxon>Bacteria</taxon>
        <taxon>Bacillati</taxon>
        <taxon>Bacillota</taxon>
        <taxon>Clostridia</taxon>
        <taxon>Lachnospirales</taxon>
        <taxon>Lachnospiraceae</taxon>
        <taxon>Oribacterium</taxon>
    </lineage>
</organism>
<evidence type="ECO:0008006" key="5">
    <source>
        <dbReference type="Google" id="ProtNLM"/>
    </source>
</evidence>
<feature type="transmembrane region" description="Helical" evidence="2">
    <location>
        <begin position="203"/>
        <end position="226"/>
    </location>
</feature>
<feature type="transmembrane region" description="Helical" evidence="2">
    <location>
        <begin position="21"/>
        <end position="48"/>
    </location>
</feature>
<dbReference type="AlphaFoldDB" id="G9WLB7"/>
<feature type="compositionally biased region" description="Basic and acidic residues" evidence="1">
    <location>
        <begin position="306"/>
        <end position="331"/>
    </location>
</feature>
<comment type="caution">
    <text evidence="3">The sequence shown here is derived from an EMBL/GenBank/DDBJ whole genome shotgun (WGS) entry which is preliminary data.</text>
</comment>
<feature type="transmembrane region" description="Helical" evidence="2">
    <location>
        <begin position="232"/>
        <end position="257"/>
    </location>
</feature>
<dbReference type="STRING" id="796943.HMPREF9625_00126"/>
<evidence type="ECO:0000313" key="3">
    <source>
        <dbReference type="EMBL" id="EHL12572.1"/>
    </source>
</evidence>
<keyword evidence="2" id="KW-0472">Membrane</keyword>
<feature type="transmembrane region" description="Helical" evidence="2">
    <location>
        <begin position="156"/>
        <end position="178"/>
    </location>
</feature>
<reference evidence="3" key="1">
    <citation type="submission" date="2011-08" db="EMBL/GenBank/DDBJ databases">
        <authorList>
            <consortium name="The Broad Institute Genome Sequencing Platform"/>
            <person name="Earl A."/>
            <person name="Ward D."/>
            <person name="Feldgarden M."/>
            <person name="Gevers D."/>
            <person name="Sizova M."/>
            <person name="Hazen A."/>
            <person name="Epstein S."/>
            <person name="Young S.K."/>
            <person name="Zeng Q."/>
            <person name="Gargeya S."/>
            <person name="Fitzgerald M."/>
            <person name="Haas B."/>
            <person name="Abouelleil A."/>
            <person name="Alvarado L."/>
            <person name="Arachchi H.M."/>
            <person name="Berlin A."/>
            <person name="Brown A."/>
            <person name="Chapman S.B."/>
            <person name="Chen Z."/>
            <person name="Dunbar C."/>
            <person name="Freedman E."/>
            <person name="Gearin G."/>
            <person name="Gellesch M."/>
            <person name="Goldberg J."/>
            <person name="Griggs A."/>
            <person name="Gujja S."/>
            <person name="Heiman D."/>
            <person name="Howarth C."/>
            <person name="Larson L."/>
            <person name="Lui A."/>
            <person name="MacDonald P.J.P."/>
            <person name="Montmayeur A."/>
            <person name="Murphy C."/>
            <person name="Neiman D."/>
            <person name="Pearson M."/>
            <person name="Priest M."/>
            <person name="Roberts A."/>
            <person name="Saif S."/>
            <person name="Shea T."/>
            <person name="Shenoy N."/>
            <person name="Sisk P."/>
            <person name="Stolte C."/>
            <person name="Sykes S."/>
            <person name="Wortman J."/>
            <person name="Nusbaum C."/>
            <person name="Birren B."/>
        </authorList>
    </citation>
    <scope>NUCLEOTIDE SEQUENCE</scope>
    <source>
        <strain evidence="3">ACB1</strain>
    </source>
</reference>
<keyword evidence="2" id="KW-0812">Transmembrane</keyword>
<protein>
    <recommendedName>
        <fullName evidence="5">Glycerophosphoryl diester phosphodiesterase membrane domain-containing protein</fullName>
    </recommendedName>
</protein>
<gene>
    <name evidence="3" type="ORF">HMPREF9625_00126</name>
</gene>
<feature type="region of interest" description="Disordered" evidence="1">
    <location>
        <begin position="306"/>
        <end position="383"/>
    </location>
</feature>
<name>G9WLB7_9FIRM</name>
<sequence>MNDKDLRRFAIGKWRKNWPTMLVAILLQFSVYIAVVICFSFVFSPFLASTMISQTEGLRRGIGLTVSGIMLALLVFILVIYLIVSSFSFIYMALKLVRGEKISPFDVFYTLQPKIFPMQVQLLVYSIFYAFFPWLFTFLFYFFFKSADPILNFVEEIIFNIFISLFLLFFLCTPFLILEKKARTLGAAMKKSIKMMRHEKHRFIRHLLYFMGIRVIMNILASMWSFSLDDSILPGILLGIFLYFYLTPCFILVQAGFYQQIVNKEKKAAETAKAFVASFSSEEREGDDTQNESIVAEVSEKGIEEDAEAKIEESDIETTKEAIEKNPESKLEGVAVQTVEERTVKKEDTTESNSVEDAAEEEKSEKLSFEEARKRYTDYKEES</sequence>
<evidence type="ECO:0000256" key="2">
    <source>
        <dbReference type="SAM" id="Phobius"/>
    </source>
</evidence>
<feature type="compositionally biased region" description="Basic and acidic residues" evidence="1">
    <location>
        <begin position="361"/>
        <end position="383"/>
    </location>
</feature>
<dbReference type="HOGENOM" id="CLU_721280_0_0_9"/>
<evidence type="ECO:0000256" key="1">
    <source>
        <dbReference type="SAM" id="MobiDB-lite"/>
    </source>
</evidence>
<evidence type="ECO:0000313" key="4">
    <source>
        <dbReference type="Proteomes" id="UP000018461"/>
    </source>
</evidence>